<dbReference type="InterPro" id="IPR036388">
    <property type="entry name" value="WH-like_DNA-bd_sf"/>
</dbReference>
<dbReference type="AlphaFoldDB" id="A0A0F5NEF2"/>
<comment type="caution">
    <text evidence="3">The sequence shown here is derived from an EMBL/GenBank/DDBJ whole genome shotgun (WGS) entry which is preliminary data.</text>
</comment>
<dbReference type="Gene3D" id="1.10.10.10">
    <property type="entry name" value="Winged helix-like DNA-binding domain superfamily/Winged helix DNA-binding domain"/>
    <property type="match status" value="1"/>
</dbReference>
<evidence type="ECO:0000256" key="1">
    <source>
        <dbReference type="SAM" id="MobiDB-lite"/>
    </source>
</evidence>
<keyword evidence="4" id="KW-1185">Reference proteome</keyword>
<gene>
    <name evidence="3" type="ORF">AWC17_09935</name>
</gene>
<sequence length="194" mass="21445">MTKRGAADRRFDRAELEKLMSADMRALTAQSDRIGRHFARQNDVGGTDLHALLHIMVAETAGTPLTPAQLRQRLDVSPAAITYLVDRMIDSGHLRREPDPVDRRKTLLRYEEPGMALARAFFTPLGAELRSALADVSDRDLAAAHRVFLAMMEAMSTFESRLTTVAPKPLATDAKRAPAKGRRRAVSKTGDRPA</sequence>
<dbReference type="SUPFAM" id="SSF46785">
    <property type="entry name" value="Winged helix' DNA-binding domain"/>
    <property type="match status" value="1"/>
</dbReference>
<dbReference type="RefSeq" id="WP_046183268.1">
    <property type="nucleotide sequence ID" value="NZ_JACKSS010000105.1"/>
</dbReference>
<dbReference type="InterPro" id="IPR036390">
    <property type="entry name" value="WH_DNA-bd_sf"/>
</dbReference>
<name>A0A0F5NEF2_9MYCO</name>
<organism evidence="3 4">
    <name type="scientific">Mycobacterium nebraskense</name>
    <dbReference type="NCBI Taxonomy" id="244292"/>
    <lineage>
        <taxon>Bacteria</taxon>
        <taxon>Bacillati</taxon>
        <taxon>Actinomycetota</taxon>
        <taxon>Actinomycetes</taxon>
        <taxon>Mycobacteriales</taxon>
        <taxon>Mycobacteriaceae</taxon>
        <taxon>Mycobacterium</taxon>
    </lineage>
</organism>
<feature type="domain" description="HTH marR-type" evidence="2">
    <location>
        <begin position="13"/>
        <end position="153"/>
    </location>
</feature>
<proteinExistence type="predicted"/>
<evidence type="ECO:0000313" key="3">
    <source>
        <dbReference type="EMBL" id="ORW18564.1"/>
    </source>
</evidence>
<dbReference type="Proteomes" id="UP000193781">
    <property type="component" value="Unassembled WGS sequence"/>
</dbReference>
<dbReference type="OrthoDB" id="162531at2"/>
<dbReference type="EMBL" id="LQPH01000144">
    <property type="protein sequence ID" value="ORW18564.1"/>
    <property type="molecule type" value="Genomic_DNA"/>
</dbReference>
<accession>A0A0F5NEF2</accession>
<reference evidence="3 4" key="1">
    <citation type="submission" date="2016-01" db="EMBL/GenBank/DDBJ databases">
        <title>The new phylogeny of the genus Mycobacterium.</title>
        <authorList>
            <person name="Tarcisio F."/>
            <person name="Conor M."/>
            <person name="Antonella G."/>
            <person name="Elisabetta G."/>
            <person name="Giulia F.S."/>
            <person name="Sara T."/>
            <person name="Anna F."/>
            <person name="Clotilde B."/>
            <person name="Roberto B."/>
            <person name="Veronica D.S."/>
            <person name="Fabio R."/>
            <person name="Monica P."/>
            <person name="Olivier J."/>
            <person name="Enrico T."/>
            <person name="Nicola S."/>
        </authorList>
    </citation>
    <scope>NUCLEOTIDE SEQUENCE [LARGE SCALE GENOMIC DNA]</scope>
    <source>
        <strain evidence="3 4">DSM 44803</strain>
    </source>
</reference>
<dbReference type="InterPro" id="IPR000835">
    <property type="entry name" value="HTH_MarR-typ"/>
</dbReference>
<feature type="compositionally biased region" description="Basic residues" evidence="1">
    <location>
        <begin position="177"/>
        <end position="186"/>
    </location>
</feature>
<protein>
    <submittedName>
        <fullName evidence="3">MarR family transcriptional regulator</fullName>
    </submittedName>
</protein>
<dbReference type="PANTHER" id="PTHR33164:SF106">
    <property type="entry name" value="TRANSCRIPTIONAL REGULATORY PROTEIN"/>
    <property type="match status" value="1"/>
</dbReference>
<dbReference type="GO" id="GO:0006950">
    <property type="term" value="P:response to stress"/>
    <property type="evidence" value="ECO:0007669"/>
    <property type="project" value="TreeGrafter"/>
</dbReference>
<dbReference type="STRING" id="244292.ABW17_00450"/>
<dbReference type="SMART" id="SM00347">
    <property type="entry name" value="HTH_MARR"/>
    <property type="match status" value="1"/>
</dbReference>
<dbReference type="PROSITE" id="PS50995">
    <property type="entry name" value="HTH_MARR_2"/>
    <property type="match status" value="1"/>
</dbReference>
<evidence type="ECO:0000259" key="2">
    <source>
        <dbReference type="PROSITE" id="PS50995"/>
    </source>
</evidence>
<dbReference type="PANTHER" id="PTHR33164">
    <property type="entry name" value="TRANSCRIPTIONAL REGULATOR, MARR FAMILY"/>
    <property type="match status" value="1"/>
</dbReference>
<dbReference type="InterPro" id="IPR039422">
    <property type="entry name" value="MarR/SlyA-like"/>
</dbReference>
<evidence type="ECO:0000313" key="4">
    <source>
        <dbReference type="Proteomes" id="UP000193781"/>
    </source>
</evidence>
<dbReference type="Pfam" id="PF12802">
    <property type="entry name" value="MarR_2"/>
    <property type="match status" value="1"/>
</dbReference>
<dbReference type="GO" id="GO:0003700">
    <property type="term" value="F:DNA-binding transcription factor activity"/>
    <property type="evidence" value="ECO:0007669"/>
    <property type="project" value="InterPro"/>
</dbReference>
<feature type="region of interest" description="Disordered" evidence="1">
    <location>
        <begin position="169"/>
        <end position="194"/>
    </location>
</feature>